<proteinExistence type="predicted"/>
<sequence>MKKIAVLLTILSLTAVTGLSAQNYNWAIGVRGGVTASGITVRHNFDPVNSIEGMLDFAQGFNVYALYERNVPVIASGFNFYYGAGVNIGSWDHHEGKFTFGINGIVGLEYKVASIPLAFSLDYKPNLNVIGKTGFHAADFGLGIKVTF</sequence>
<evidence type="ECO:0000313" key="2">
    <source>
        <dbReference type="EMBL" id="MBC5616472.1"/>
    </source>
</evidence>
<organism evidence="2 3">
    <name type="scientific">Alistipes hominis</name>
    <dbReference type="NCBI Taxonomy" id="2763015"/>
    <lineage>
        <taxon>Bacteria</taxon>
        <taxon>Pseudomonadati</taxon>
        <taxon>Bacteroidota</taxon>
        <taxon>Bacteroidia</taxon>
        <taxon>Bacteroidales</taxon>
        <taxon>Rikenellaceae</taxon>
        <taxon>Alistipes</taxon>
    </lineage>
</organism>
<keyword evidence="1" id="KW-0732">Signal</keyword>
<accession>A0ABR7CLE1</accession>
<dbReference type="EMBL" id="JACOOK010000002">
    <property type="protein sequence ID" value="MBC5616472.1"/>
    <property type="molecule type" value="Genomic_DNA"/>
</dbReference>
<dbReference type="Proteomes" id="UP000636891">
    <property type="component" value="Unassembled WGS sequence"/>
</dbReference>
<dbReference type="RefSeq" id="WP_055203593.1">
    <property type="nucleotide sequence ID" value="NZ_JACOOK010000002.1"/>
</dbReference>
<keyword evidence="3" id="KW-1185">Reference proteome</keyword>
<evidence type="ECO:0008006" key="4">
    <source>
        <dbReference type="Google" id="ProtNLM"/>
    </source>
</evidence>
<reference evidence="2 3" key="1">
    <citation type="submission" date="2020-08" db="EMBL/GenBank/DDBJ databases">
        <title>Genome public.</title>
        <authorList>
            <person name="Liu C."/>
            <person name="Sun Q."/>
        </authorList>
    </citation>
    <scope>NUCLEOTIDE SEQUENCE [LARGE SCALE GENOMIC DNA]</scope>
    <source>
        <strain evidence="2 3">New-7</strain>
    </source>
</reference>
<feature type="chain" id="PRO_5046422320" description="Outer membrane protein beta-barrel domain-containing protein" evidence="1">
    <location>
        <begin position="22"/>
        <end position="148"/>
    </location>
</feature>
<name>A0ABR7CLE1_9BACT</name>
<protein>
    <recommendedName>
        <fullName evidence="4">Outer membrane protein beta-barrel domain-containing protein</fullName>
    </recommendedName>
</protein>
<evidence type="ECO:0000313" key="3">
    <source>
        <dbReference type="Proteomes" id="UP000636891"/>
    </source>
</evidence>
<comment type="caution">
    <text evidence="2">The sequence shown here is derived from an EMBL/GenBank/DDBJ whole genome shotgun (WGS) entry which is preliminary data.</text>
</comment>
<gene>
    <name evidence="2" type="ORF">H8S08_05475</name>
</gene>
<evidence type="ECO:0000256" key="1">
    <source>
        <dbReference type="SAM" id="SignalP"/>
    </source>
</evidence>
<feature type="signal peptide" evidence="1">
    <location>
        <begin position="1"/>
        <end position="21"/>
    </location>
</feature>